<evidence type="ECO:0000256" key="1">
    <source>
        <dbReference type="SAM" id="MobiDB-lite"/>
    </source>
</evidence>
<dbReference type="Proteomes" id="UP001396334">
    <property type="component" value="Unassembled WGS sequence"/>
</dbReference>
<feature type="region of interest" description="Disordered" evidence="1">
    <location>
        <begin position="307"/>
        <end position="326"/>
    </location>
</feature>
<evidence type="ECO:0000313" key="2">
    <source>
        <dbReference type="EMBL" id="KAK9026842.1"/>
    </source>
</evidence>
<sequence length="326" mass="35056">MCLCVKKLGPSVEKVMNKFTGFFLAMLLRGLHQCVVVHSSQVVGNDLNNLFVISDIPISVSLDDQTHLRNLAGATPSVVVGGGEVNLRHLVTLTSTIVSPTVEVPVGIFAVENALPSAPTDVIEASRESTANRIKFYSSRKHALNRGDKTQGETSIIVTGITEKSLACSLEVAVVAPTAIIVAGIVICPGGTIISSKLLLPAIVTAGGCGPSAPCDVFFPWRGNHPETVECLALALESSLKEVGGLIQELGCVQFNLERNMKALFEENRMLCAEVESYTTRLEELRKKNEANVWALVRELNKKHLENDHEDATGDNNELGSSDKDL</sequence>
<accession>A0ABR2SPJ2</accession>
<keyword evidence="3" id="KW-1185">Reference proteome</keyword>
<organism evidence="2 3">
    <name type="scientific">Hibiscus sabdariffa</name>
    <name type="common">roselle</name>
    <dbReference type="NCBI Taxonomy" id="183260"/>
    <lineage>
        <taxon>Eukaryota</taxon>
        <taxon>Viridiplantae</taxon>
        <taxon>Streptophyta</taxon>
        <taxon>Embryophyta</taxon>
        <taxon>Tracheophyta</taxon>
        <taxon>Spermatophyta</taxon>
        <taxon>Magnoliopsida</taxon>
        <taxon>eudicotyledons</taxon>
        <taxon>Gunneridae</taxon>
        <taxon>Pentapetalae</taxon>
        <taxon>rosids</taxon>
        <taxon>malvids</taxon>
        <taxon>Malvales</taxon>
        <taxon>Malvaceae</taxon>
        <taxon>Malvoideae</taxon>
        <taxon>Hibiscus</taxon>
    </lineage>
</organism>
<evidence type="ECO:0000313" key="3">
    <source>
        <dbReference type="Proteomes" id="UP001396334"/>
    </source>
</evidence>
<protein>
    <submittedName>
        <fullName evidence="2">Uncharacterized protein</fullName>
    </submittedName>
</protein>
<reference evidence="2 3" key="1">
    <citation type="journal article" date="2024" name="G3 (Bethesda)">
        <title>Genome assembly of Hibiscus sabdariffa L. provides insights into metabolisms of medicinal natural products.</title>
        <authorList>
            <person name="Kim T."/>
        </authorList>
    </citation>
    <scope>NUCLEOTIDE SEQUENCE [LARGE SCALE GENOMIC DNA]</scope>
    <source>
        <strain evidence="2">TK-2024</strain>
        <tissue evidence="2">Old leaves</tissue>
    </source>
</reference>
<comment type="caution">
    <text evidence="2">The sequence shown here is derived from an EMBL/GenBank/DDBJ whole genome shotgun (WGS) entry which is preliminary data.</text>
</comment>
<proteinExistence type="predicted"/>
<dbReference type="EMBL" id="JBBPBN010000013">
    <property type="protein sequence ID" value="KAK9026842.1"/>
    <property type="molecule type" value="Genomic_DNA"/>
</dbReference>
<gene>
    <name evidence="2" type="ORF">V6N11_039674</name>
</gene>
<name>A0ABR2SPJ2_9ROSI</name>